<protein>
    <submittedName>
        <fullName evidence="1">Dephospho-CoA kinase cab5</fullName>
        <ecNumber evidence="1">2.7.1.24</ecNumber>
    </submittedName>
</protein>
<evidence type="ECO:0000313" key="1">
    <source>
        <dbReference type="EMBL" id="KAJ9651624.1"/>
    </source>
</evidence>
<comment type="caution">
    <text evidence="1">The sequence shown here is derived from an EMBL/GenBank/DDBJ whole genome shotgun (WGS) entry which is preliminary data.</text>
</comment>
<dbReference type="EC" id="2.7.1.24" evidence="1"/>
<proteinExistence type="predicted"/>
<sequence length="282" mass="31389">MRLIGLTGSIATGKSTCSSILSSPPYSLPIIDADLLARKAVEPGTWGYNRIVAAFGSSTPDLLLPPSDPACGGREDGPNGKGRPLNRPALGRRVFGTSEEKARDRKTLNGIVHPAVRFYMIREVLYYYVRGYWAVILDIPLLFESGLDMFCSTVVVVAVSDPKIQMQRLRDRDPHLSEEDAKNRVASQTDVREKAKRAEERNKHGKGRGYVLYNDSSKEELRIQIDDAVGKIRHDSPVWWSLLLLVCPPAMVAVASWEVYRGWNIKKAQAREMGAELPKAKL</sequence>
<reference evidence="1" key="1">
    <citation type="submission" date="2022-10" db="EMBL/GenBank/DDBJ databases">
        <title>Culturing micro-colonial fungi from biological soil crusts in the Mojave desert and describing Neophaeococcomyces mojavensis, and introducing the new genera and species Taxawa tesnikishii.</title>
        <authorList>
            <person name="Kurbessoian T."/>
            <person name="Stajich J.E."/>
        </authorList>
    </citation>
    <scope>NUCLEOTIDE SEQUENCE</scope>
    <source>
        <strain evidence="1">JES_112</strain>
    </source>
</reference>
<dbReference type="EMBL" id="JAPDRQ010000244">
    <property type="protein sequence ID" value="KAJ9651624.1"/>
    <property type="molecule type" value="Genomic_DNA"/>
</dbReference>
<dbReference type="Proteomes" id="UP001172386">
    <property type="component" value="Unassembled WGS sequence"/>
</dbReference>
<keyword evidence="1" id="KW-0808">Transferase</keyword>
<keyword evidence="2" id="KW-1185">Reference proteome</keyword>
<accession>A0ACC2ZVJ7</accession>
<gene>
    <name evidence="1" type="primary">CAB5</name>
    <name evidence="1" type="ORF">H2198_009097</name>
</gene>
<name>A0ACC2ZVJ7_9EURO</name>
<keyword evidence="1" id="KW-0418">Kinase</keyword>
<organism evidence="1 2">
    <name type="scientific">Neophaeococcomyces mojaviensis</name>
    <dbReference type="NCBI Taxonomy" id="3383035"/>
    <lineage>
        <taxon>Eukaryota</taxon>
        <taxon>Fungi</taxon>
        <taxon>Dikarya</taxon>
        <taxon>Ascomycota</taxon>
        <taxon>Pezizomycotina</taxon>
        <taxon>Eurotiomycetes</taxon>
        <taxon>Chaetothyriomycetidae</taxon>
        <taxon>Chaetothyriales</taxon>
        <taxon>Chaetothyriales incertae sedis</taxon>
        <taxon>Neophaeococcomyces</taxon>
    </lineage>
</organism>
<evidence type="ECO:0000313" key="2">
    <source>
        <dbReference type="Proteomes" id="UP001172386"/>
    </source>
</evidence>